<dbReference type="EMBL" id="JACIEP010000026">
    <property type="protein sequence ID" value="MBB4038261.1"/>
    <property type="molecule type" value="Genomic_DNA"/>
</dbReference>
<dbReference type="AlphaFoldDB" id="A0A840CTC6"/>
<dbReference type="Proteomes" id="UP000555103">
    <property type="component" value="Unassembled WGS sequence"/>
</dbReference>
<protein>
    <submittedName>
        <fullName evidence="1">Uncharacterized protein</fullName>
    </submittedName>
</protein>
<proteinExistence type="predicted"/>
<reference evidence="1 2" key="1">
    <citation type="submission" date="2020-08" db="EMBL/GenBank/DDBJ databases">
        <title>Genomic Encyclopedia of Type Strains, Phase IV (KMG-IV): sequencing the most valuable type-strain genomes for metagenomic binning, comparative biology and taxonomic classification.</title>
        <authorList>
            <person name="Goeker M."/>
        </authorList>
    </citation>
    <scope>NUCLEOTIDE SEQUENCE [LARGE SCALE GENOMIC DNA]</scope>
    <source>
        <strain evidence="1 2">DSM 104969</strain>
    </source>
</reference>
<evidence type="ECO:0000313" key="1">
    <source>
        <dbReference type="EMBL" id="MBB4038261.1"/>
    </source>
</evidence>
<gene>
    <name evidence="1" type="ORF">GGR21_004193</name>
</gene>
<comment type="caution">
    <text evidence="1">The sequence shown here is derived from an EMBL/GenBank/DDBJ whole genome shotgun (WGS) entry which is preliminary data.</text>
</comment>
<evidence type="ECO:0000313" key="2">
    <source>
        <dbReference type="Proteomes" id="UP000555103"/>
    </source>
</evidence>
<name>A0A840CTC6_9BACT</name>
<accession>A0A840CTC6</accession>
<keyword evidence="2" id="KW-1185">Reference proteome</keyword>
<sequence>MNGWSGSLNLSLDGLAGVFSINVGITFAQDKRNEWIIGISGGGGLGYAPFKLNGYFIPTYTETWELYPSVNLKNILDVVF</sequence>
<dbReference type="RefSeq" id="WP_183309052.1">
    <property type="nucleotide sequence ID" value="NZ_JACIEP010000026.1"/>
</dbReference>
<organism evidence="1 2">
    <name type="scientific">Dysgonomonas hofstadii</name>
    <dbReference type="NCBI Taxonomy" id="637886"/>
    <lineage>
        <taxon>Bacteria</taxon>
        <taxon>Pseudomonadati</taxon>
        <taxon>Bacteroidota</taxon>
        <taxon>Bacteroidia</taxon>
        <taxon>Bacteroidales</taxon>
        <taxon>Dysgonomonadaceae</taxon>
        <taxon>Dysgonomonas</taxon>
    </lineage>
</organism>